<dbReference type="HOGENOM" id="CLU_000604_1_2_11"/>
<evidence type="ECO:0000256" key="4">
    <source>
        <dbReference type="ARBA" id="ARBA00022741"/>
    </source>
</evidence>
<dbReference type="InterPro" id="IPR003439">
    <property type="entry name" value="ABC_transporter-like_ATP-bd"/>
</dbReference>
<dbReference type="PROSITE" id="PS50893">
    <property type="entry name" value="ABC_TRANSPORTER_2"/>
    <property type="match status" value="1"/>
</dbReference>
<dbReference type="GO" id="GO:0005886">
    <property type="term" value="C:plasma membrane"/>
    <property type="evidence" value="ECO:0007669"/>
    <property type="project" value="UniProtKB-SubCell"/>
</dbReference>
<evidence type="ECO:0000256" key="1">
    <source>
        <dbReference type="ARBA" id="ARBA00004202"/>
    </source>
</evidence>
<dbReference type="EMBL" id="AGZS01000006">
    <property type="protein sequence ID" value="EJD64573.1"/>
    <property type="molecule type" value="Genomic_DNA"/>
</dbReference>
<evidence type="ECO:0000256" key="3">
    <source>
        <dbReference type="ARBA" id="ARBA00022448"/>
    </source>
</evidence>
<reference evidence="8 9" key="1">
    <citation type="submission" date="2012-01" db="EMBL/GenBank/DDBJ databases">
        <title>The Genome Sequence of Scardovia wiggsiae F0424.</title>
        <authorList>
            <consortium name="The Broad Institute Genome Sequencing Platform"/>
            <person name="Earl A."/>
            <person name="Ward D."/>
            <person name="Feldgarden M."/>
            <person name="Gevers D."/>
            <person name="Izard J."/>
            <person name="Ganesan A."/>
            <person name="Baranova O.V."/>
            <person name="Blanton J.M."/>
            <person name="Tanner A.C."/>
            <person name="Mathney J."/>
            <person name="Dewhirst F.E."/>
            <person name="Young S.K."/>
            <person name="Zeng Q."/>
            <person name="Gargeya S."/>
            <person name="Fitzgerald M."/>
            <person name="Haas B."/>
            <person name="Abouelleil A."/>
            <person name="Alvarado L."/>
            <person name="Arachchi H.M."/>
            <person name="Berlin A."/>
            <person name="Chapman S.B."/>
            <person name="Gearin G."/>
            <person name="Goldberg J."/>
            <person name="Griggs A."/>
            <person name="Gujja S."/>
            <person name="Hansen M."/>
            <person name="Heiman D."/>
            <person name="Howarth C."/>
            <person name="Larimer J."/>
            <person name="Lui A."/>
            <person name="MacDonald P.J.P."/>
            <person name="McCowen C."/>
            <person name="Montmayeur A."/>
            <person name="Murphy C."/>
            <person name="Neiman D."/>
            <person name="Pearson M."/>
            <person name="Priest M."/>
            <person name="Roberts A."/>
            <person name="Saif S."/>
            <person name="Shea T."/>
            <person name="Sisk P."/>
            <person name="Stolte C."/>
            <person name="Sykes S."/>
            <person name="Wortman J."/>
            <person name="Nusbaum C."/>
            <person name="Birren B."/>
        </authorList>
    </citation>
    <scope>NUCLEOTIDE SEQUENCE [LARGE SCALE GENOMIC DNA]</scope>
    <source>
        <strain evidence="8 9">F0424</strain>
    </source>
</reference>
<dbReference type="InterPro" id="IPR003593">
    <property type="entry name" value="AAA+_ATPase"/>
</dbReference>
<dbReference type="SUPFAM" id="SSF52540">
    <property type="entry name" value="P-loop containing nucleoside triphosphate hydrolases"/>
    <property type="match status" value="1"/>
</dbReference>
<dbReference type="Proteomes" id="UP000006415">
    <property type="component" value="Unassembled WGS sequence"/>
</dbReference>
<comment type="similarity">
    <text evidence="2">Belongs to the ABC transporter superfamily.</text>
</comment>
<dbReference type="PANTHER" id="PTHR42711:SF5">
    <property type="entry name" value="ABC TRANSPORTER ATP-BINDING PROTEIN NATA"/>
    <property type="match status" value="1"/>
</dbReference>
<dbReference type="GO" id="GO:0016887">
    <property type="term" value="F:ATP hydrolysis activity"/>
    <property type="evidence" value="ECO:0007669"/>
    <property type="project" value="InterPro"/>
</dbReference>
<proteinExistence type="inferred from homology"/>
<gene>
    <name evidence="8" type="ORF">HMPREF9156_01068</name>
</gene>
<comment type="caution">
    <text evidence="8">The sequence shown here is derived from an EMBL/GenBank/DDBJ whole genome shotgun (WGS) entry which is preliminary data.</text>
</comment>
<organism evidence="8 9">
    <name type="scientific">Scardovia wiggsiae F0424</name>
    <dbReference type="NCBI Taxonomy" id="857290"/>
    <lineage>
        <taxon>Bacteria</taxon>
        <taxon>Bacillati</taxon>
        <taxon>Actinomycetota</taxon>
        <taxon>Actinomycetes</taxon>
        <taxon>Bifidobacteriales</taxon>
        <taxon>Bifidobacteriaceae</taxon>
        <taxon>Scardovia</taxon>
    </lineage>
</organism>
<evidence type="ECO:0000313" key="8">
    <source>
        <dbReference type="EMBL" id="EJD64573.1"/>
    </source>
</evidence>
<accession>J0DE86</accession>
<dbReference type="PANTHER" id="PTHR42711">
    <property type="entry name" value="ABC TRANSPORTER ATP-BINDING PROTEIN"/>
    <property type="match status" value="1"/>
</dbReference>
<dbReference type="SMART" id="SM00382">
    <property type="entry name" value="AAA"/>
    <property type="match status" value="1"/>
</dbReference>
<dbReference type="GO" id="GO:0005524">
    <property type="term" value="F:ATP binding"/>
    <property type="evidence" value="ECO:0007669"/>
    <property type="project" value="UniProtKB-KW"/>
</dbReference>
<sequence length="306" mass="33183">MSTLTVDSLSKRYGRSADLALDNISFQLGSGMIAGILGHNGAGKSTLLGSIIGEVKATAGKIAYDTYDLTASPRTARRICSFMPQTYAPLTGVNPQEALTSVTGMRGLPGNTGERLVHEFMEELDIVEYARTPENKLSGGYHRLVSLGMAVVQQAQVLLLDEPTNDVDPIRRRLLWNLLRRIADNGALVLVVTHNLEEIQSVADRLLVFDRGHLLADSAPPDFAALSNTIRFEINGEYPAQLLSGLPVANITHTDSVTAFECDPNNKGQILSRLNQAFIDDDTFAFSVSHGTIQQAYEKLVGSEAL</sequence>
<dbReference type="Gene3D" id="3.40.50.300">
    <property type="entry name" value="P-loop containing nucleotide triphosphate hydrolases"/>
    <property type="match status" value="1"/>
</dbReference>
<dbReference type="OrthoDB" id="9804819at2"/>
<keyword evidence="4" id="KW-0547">Nucleotide-binding</keyword>
<evidence type="ECO:0000313" key="9">
    <source>
        <dbReference type="Proteomes" id="UP000006415"/>
    </source>
</evidence>
<dbReference type="Pfam" id="PF00005">
    <property type="entry name" value="ABC_tran"/>
    <property type="match status" value="1"/>
</dbReference>
<keyword evidence="6" id="KW-0046">Antibiotic resistance</keyword>
<dbReference type="RefSeq" id="WP_007148131.1">
    <property type="nucleotide sequence ID" value="NZ_AKCI01000001.1"/>
</dbReference>
<name>J0DE86_9BIFI</name>
<protein>
    <recommendedName>
        <fullName evidence="7">ABC transporter domain-containing protein</fullName>
    </recommendedName>
</protein>
<comment type="subcellular location">
    <subcellularLocation>
        <location evidence="1">Cell membrane</location>
        <topology evidence="1">Peripheral membrane protein</topology>
    </subcellularLocation>
</comment>
<keyword evidence="5" id="KW-0067">ATP-binding</keyword>
<dbReference type="STRING" id="857290.HMPREF9156_01068"/>
<evidence type="ECO:0000256" key="2">
    <source>
        <dbReference type="ARBA" id="ARBA00005417"/>
    </source>
</evidence>
<dbReference type="InterPro" id="IPR027417">
    <property type="entry name" value="P-loop_NTPase"/>
</dbReference>
<keyword evidence="3" id="KW-0813">Transport</keyword>
<dbReference type="eggNOG" id="COG1131">
    <property type="taxonomic scope" value="Bacteria"/>
</dbReference>
<evidence type="ECO:0000259" key="7">
    <source>
        <dbReference type="PROSITE" id="PS50893"/>
    </source>
</evidence>
<dbReference type="GO" id="GO:0046677">
    <property type="term" value="P:response to antibiotic"/>
    <property type="evidence" value="ECO:0007669"/>
    <property type="project" value="UniProtKB-KW"/>
</dbReference>
<keyword evidence="9" id="KW-1185">Reference proteome</keyword>
<feature type="domain" description="ABC transporter" evidence="7">
    <location>
        <begin position="4"/>
        <end position="236"/>
    </location>
</feature>
<dbReference type="InterPro" id="IPR050763">
    <property type="entry name" value="ABC_transporter_ATP-binding"/>
</dbReference>
<evidence type="ECO:0000256" key="6">
    <source>
        <dbReference type="ARBA" id="ARBA00023251"/>
    </source>
</evidence>
<dbReference type="AlphaFoldDB" id="J0DE86"/>
<dbReference type="CDD" id="cd03230">
    <property type="entry name" value="ABC_DR_subfamily_A"/>
    <property type="match status" value="1"/>
</dbReference>
<evidence type="ECO:0000256" key="5">
    <source>
        <dbReference type="ARBA" id="ARBA00022840"/>
    </source>
</evidence>